<reference evidence="1 2" key="1">
    <citation type="submission" date="2020-04" db="EMBL/GenBank/DDBJ databases">
        <title>Rhizobium sp. S-51 isolated from soil.</title>
        <authorList>
            <person name="Dahal R.H."/>
        </authorList>
    </citation>
    <scope>NUCLEOTIDE SEQUENCE [LARGE SCALE GENOMIC DNA]</scope>
    <source>
        <strain evidence="1 2">S-51</strain>
    </source>
</reference>
<evidence type="ECO:0000313" key="1">
    <source>
        <dbReference type="EMBL" id="NML76319.1"/>
    </source>
</evidence>
<comment type="caution">
    <text evidence="1">The sequence shown here is derived from an EMBL/GenBank/DDBJ whole genome shotgun (WGS) entry which is preliminary data.</text>
</comment>
<keyword evidence="2" id="KW-1185">Reference proteome</keyword>
<protein>
    <submittedName>
        <fullName evidence="1">Uncharacterized protein</fullName>
    </submittedName>
</protein>
<dbReference type="AlphaFoldDB" id="A0A7Y0FY52"/>
<organism evidence="1 2">
    <name type="scientific">Rhizobium terricola</name>
    <dbReference type="NCBI Taxonomy" id="2728849"/>
    <lineage>
        <taxon>Bacteria</taxon>
        <taxon>Pseudomonadati</taxon>
        <taxon>Pseudomonadota</taxon>
        <taxon>Alphaproteobacteria</taxon>
        <taxon>Hyphomicrobiales</taxon>
        <taxon>Rhizobiaceae</taxon>
        <taxon>Rhizobium/Agrobacterium group</taxon>
        <taxon>Rhizobium</taxon>
    </lineage>
</organism>
<dbReference type="Proteomes" id="UP000541470">
    <property type="component" value="Unassembled WGS sequence"/>
</dbReference>
<dbReference type="RefSeq" id="WP_148658741.1">
    <property type="nucleotide sequence ID" value="NZ_JABBGK010000005.1"/>
</dbReference>
<accession>A0A7Y0FY52</accession>
<dbReference type="EMBL" id="JABBGK010000005">
    <property type="protein sequence ID" value="NML76319.1"/>
    <property type="molecule type" value="Genomic_DNA"/>
</dbReference>
<name>A0A7Y0FY52_9HYPH</name>
<evidence type="ECO:0000313" key="2">
    <source>
        <dbReference type="Proteomes" id="UP000541470"/>
    </source>
</evidence>
<gene>
    <name evidence="1" type="ORF">HHL25_19480</name>
</gene>
<sequence>MTEKLEPQPDEPLCVKVERHGAVYVAAVSSTGGVDLDREVKARLKIIRHAPLVSEERNQKLIFVAGYLVVSKGSLQPEEIELLLLAPSTTGTLTGNGHLTLSFNSWSQPTRRILSWQIQRHDLEALRSASS</sequence>
<proteinExistence type="predicted"/>